<sequence>MASQPPAGSGPQPAPPAGPDRGPGPSQEPISTPRAERRRDTEAQPLRPSLVGSQPNTPVTTPLTAQGPSNASGAATGSILAALDEQTRLFEAQKDIFLTIAQSINNVVSSFEGPKKQITKEATTCVIQVLKRFINNEAAPAPTRNWAAVAASAPTLTPASASASTSIQNRAPTRPQAQTQPKDLRVFAHIPKEGLEAARKNAPFALRRTICQALSLQLVDIPYVYYVTTGYSLKPLNKLV</sequence>
<comment type="caution">
    <text evidence="2">The sequence shown here is derived from an EMBL/GenBank/DDBJ whole genome shotgun (WGS) entry which is preliminary data.</text>
</comment>
<evidence type="ECO:0000313" key="2">
    <source>
        <dbReference type="EMBL" id="KAF6835970.1"/>
    </source>
</evidence>
<feature type="compositionally biased region" description="Polar residues" evidence="1">
    <location>
        <begin position="167"/>
        <end position="181"/>
    </location>
</feature>
<protein>
    <submittedName>
        <fullName evidence="2">Uncharacterized protein</fullName>
    </submittedName>
</protein>
<feature type="region of interest" description="Disordered" evidence="1">
    <location>
        <begin position="1"/>
        <end position="74"/>
    </location>
</feature>
<evidence type="ECO:0000256" key="1">
    <source>
        <dbReference type="SAM" id="MobiDB-lite"/>
    </source>
</evidence>
<evidence type="ECO:0000313" key="3">
    <source>
        <dbReference type="Proteomes" id="UP000639643"/>
    </source>
</evidence>
<feature type="compositionally biased region" description="Polar residues" evidence="1">
    <location>
        <begin position="51"/>
        <end position="74"/>
    </location>
</feature>
<keyword evidence="3" id="KW-1185">Reference proteome</keyword>
<proteinExistence type="predicted"/>
<dbReference type="EMBL" id="WIGM01000167">
    <property type="protein sequence ID" value="KAF6835970.1"/>
    <property type="molecule type" value="Genomic_DNA"/>
</dbReference>
<gene>
    <name evidence="2" type="ORF">CMUS01_05565</name>
</gene>
<feature type="region of interest" description="Disordered" evidence="1">
    <location>
        <begin position="160"/>
        <end position="181"/>
    </location>
</feature>
<reference evidence="2" key="1">
    <citation type="journal article" date="2020" name="Phytopathology">
        <title>Genome Sequence Resources of Colletotrichum truncatum, C. plurivorum, C. musicola, and C. sojae: Four Species Pathogenic to Soybean (Glycine max).</title>
        <authorList>
            <person name="Rogerio F."/>
            <person name="Boufleur T.R."/>
            <person name="Ciampi-Guillardi M."/>
            <person name="Sukno S.A."/>
            <person name="Thon M.R."/>
            <person name="Massola Junior N.S."/>
            <person name="Baroncelli R."/>
        </authorList>
    </citation>
    <scope>NUCLEOTIDE SEQUENCE</scope>
    <source>
        <strain evidence="2">LFN0074</strain>
    </source>
</reference>
<accession>A0A8H6NKI2</accession>
<organism evidence="2 3">
    <name type="scientific">Colletotrichum musicola</name>
    <dbReference type="NCBI Taxonomy" id="2175873"/>
    <lineage>
        <taxon>Eukaryota</taxon>
        <taxon>Fungi</taxon>
        <taxon>Dikarya</taxon>
        <taxon>Ascomycota</taxon>
        <taxon>Pezizomycotina</taxon>
        <taxon>Sordariomycetes</taxon>
        <taxon>Hypocreomycetidae</taxon>
        <taxon>Glomerellales</taxon>
        <taxon>Glomerellaceae</taxon>
        <taxon>Colletotrichum</taxon>
        <taxon>Colletotrichum orchidearum species complex</taxon>
    </lineage>
</organism>
<dbReference type="AlphaFoldDB" id="A0A8H6NKI2"/>
<dbReference type="OrthoDB" id="4848413at2759"/>
<name>A0A8H6NKI2_9PEZI</name>
<feature type="compositionally biased region" description="Low complexity" evidence="1">
    <location>
        <begin position="1"/>
        <end position="11"/>
    </location>
</feature>
<dbReference type="Proteomes" id="UP000639643">
    <property type="component" value="Unassembled WGS sequence"/>
</dbReference>